<evidence type="ECO:0000313" key="3">
    <source>
        <dbReference type="Proteomes" id="UP000054166"/>
    </source>
</evidence>
<reference evidence="2 3" key="1">
    <citation type="submission" date="2014-04" db="EMBL/GenBank/DDBJ databases">
        <authorList>
            <consortium name="DOE Joint Genome Institute"/>
            <person name="Kuo A."/>
            <person name="Tarkka M."/>
            <person name="Buscot F."/>
            <person name="Kohler A."/>
            <person name="Nagy L.G."/>
            <person name="Floudas D."/>
            <person name="Copeland A."/>
            <person name="Barry K.W."/>
            <person name="Cichocki N."/>
            <person name="Veneault-Fourrey C."/>
            <person name="LaButti K."/>
            <person name="Lindquist E.A."/>
            <person name="Lipzen A."/>
            <person name="Lundell T."/>
            <person name="Morin E."/>
            <person name="Murat C."/>
            <person name="Sun H."/>
            <person name="Tunlid A."/>
            <person name="Henrissat B."/>
            <person name="Grigoriev I.V."/>
            <person name="Hibbett D.S."/>
            <person name="Martin F."/>
            <person name="Nordberg H.P."/>
            <person name="Cantor M.N."/>
            <person name="Hua S.X."/>
        </authorList>
    </citation>
    <scope>NUCLEOTIDE SEQUENCE [LARGE SCALE GENOMIC DNA]</scope>
    <source>
        <strain evidence="2 3">F 1598</strain>
    </source>
</reference>
<feature type="compositionally biased region" description="Basic residues" evidence="1">
    <location>
        <begin position="205"/>
        <end position="218"/>
    </location>
</feature>
<dbReference type="STRING" id="765440.A0A0C3AXN1"/>
<evidence type="ECO:0000256" key="1">
    <source>
        <dbReference type="SAM" id="MobiDB-lite"/>
    </source>
</evidence>
<protein>
    <submittedName>
        <fullName evidence="2">Uncharacterized protein</fullName>
    </submittedName>
</protein>
<name>A0A0C3AXN1_PILCF</name>
<feature type="region of interest" description="Disordered" evidence="1">
    <location>
        <begin position="205"/>
        <end position="266"/>
    </location>
</feature>
<proteinExistence type="predicted"/>
<feature type="compositionally biased region" description="Basic and acidic residues" evidence="1">
    <location>
        <begin position="117"/>
        <end position="130"/>
    </location>
</feature>
<dbReference type="InParanoid" id="A0A0C3AXN1"/>
<dbReference type="EMBL" id="KN833014">
    <property type="protein sequence ID" value="KIM78768.1"/>
    <property type="molecule type" value="Genomic_DNA"/>
</dbReference>
<feature type="compositionally biased region" description="Polar residues" evidence="1">
    <location>
        <begin position="131"/>
        <end position="140"/>
    </location>
</feature>
<dbReference type="Proteomes" id="UP000054166">
    <property type="component" value="Unassembled WGS sequence"/>
</dbReference>
<feature type="region of interest" description="Disordered" evidence="1">
    <location>
        <begin position="58"/>
        <end position="163"/>
    </location>
</feature>
<dbReference type="OrthoDB" id="2537432at2759"/>
<reference evidence="3" key="2">
    <citation type="submission" date="2015-01" db="EMBL/GenBank/DDBJ databases">
        <title>Evolutionary Origins and Diversification of the Mycorrhizal Mutualists.</title>
        <authorList>
            <consortium name="DOE Joint Genome Institute"/>
            <consortium name="Mycorrhizal Genomics Consortium"/>
            <person name="Kohler A."/>
            <person name="Kuo A."/>
            <person name="Nagy L.G."/>
            <person name="Floudas D."/>
            <person name="Copeland A."/>
            <person name="Barry K.W."/>
            <person name="Cichocki N."/>
            <person name="Veneault-Fourrey C."/>
            <person name="LaButti K."/>
            <person name="Lindquist E.A."/>
            <person name="Lipzen A."/>
            <person name="Lundell T."/>
            <person name="Morin E."/>
            <person name="Murat C."/>
            <person name="Riley R."/>
            <person name="Ohm R."/>
            <person name="Sun H."/>
            <person name="Tunlid A."/>
            <person name="Henrissat B."/>
            <person name="Grigoriev I.V."/>
            <person name="Hibbett D.S."/>
            <person name="Martin F."/>
        </authorList>
    </citation>
    <scope>NUCLEOTIDE SEQUENCE [LARGE SCALE GENOMIC DNA]</scope>
    <source>
        <strain evidence="3">F 1598</strain>
    </source>
</reference>
<accession>A0A0C3AXN1</accession>
<dbReference type="AlphaFoldDB" id="A0A0C3AXN1"/>
<evidence type="ECO:0000313" key="2">
    <source>
        <dbReference type="EMBL" id="KIM78768.1"/>
    </source>
</evidence>
<dbReference type="HOGENOM" id="CLU_1046285_0_0_1"/>
<organism evidence="2 3">
    <name type="scientific">Piloderma croceum (strain F 1598)</name>
    <dbReference type="NCBI Taxonomy" id="765440"/>
    <lineage>
        <taxon>Eukaryota</taxon>
        <taxon>Fungi</taxon>
        <taxon>Dikarya</taxon>
        <taxon>Basidiomycota</taxon>
        <taxon>Agaricomycotina</taxon>
        <taxon>Agaricomycetes</taxon>
        <taxon>Agaricomycetidae</taxon>
        <taxon>Atheliales</taxon>
        <taxon>Atheliaceae</taxon>
        <taxon>Piloderma</taxon>
    </lineage>
</organism>
<sequence>MSGNKVITGRGGAGNVRAVPLKLDVTKKSHPQTASILAQHEAANIEYEREVLKRNREIKANTPRVSGRGGIGNITESHPKSPTKPLRRASLFKGGGAGIAPLSPPSDILDMNEYDENERRNYAQKHRESWRNSARTSSATLSGPGSGGNSPLSPDSEYSGSDKASACGISIRTMSSSNFAVSEPTGSPTSPSIEKHPISTIWKKVVRSSSRSRRPHHQKQQDLLVRAEMAASGHPPSMHNLDDEDDFPDFLDDPPVSPMSSVGYAV</sequence>
<gene>
    <name evidence="2" type="ORF">PILCRDRAFT_824182</name>
</gene>
<keyword evidence="3" id="KW-1185">Reference proteome</keyword>
<feature type="compositionally biased region" description="Acidic residues" evidence="1">
    <location>
        <begin position="242"/>
        <end position="252"/>
    </location>
</feature>